<dbReference type="AlphaFoldDB" id="A0A328YNZ1"/>
<evidence type="ECO:0000313" key="2">
    <source>
        <dbReference type="Proteomes" id="UP000248840"/>
    </source>
</evidence>
<accession>A0A328YNZ1</accession>
<name>A0A328YNZ1_9FLAO</name>
<protein>
    <submittedName>
        <fullName evidence="1">Uncharacterized protein</fullName>
    </submittedName>
</protein>
<keyword evidence="2" id="KW-1185">Reference proteome</keyword>
<dbReference type="EMBL" id="QLSZ01000003">
    <property type="protein sequence ID" value="RAR73862.1"/>
    <property type="molecule type" value="Genomic_DNA"/>
</dbReference>
<comment type="caution">
    <text evidence="1">The sequence shown here is derived from an EMBL/GenBank/DDBJ whole genome shotgun (WGS) entry which is preliminary data.</text>
</comment>
<dbReference type="Proteomes" id="UP000248840">
    <property type="component" value="Unassembled WGS sequence"/>
</dbReference>
<dbReference type="OrthoDB" id="1367260at2"/>
<organism evidence="1 2">
    <name type="scientific">Flavobacterium aciduliphilum</name>
    <dbReference type="NCBI Taxonomy" id="1101402"/>
    <lineage>
        <taxon>Bacteria</taxon>
        <taxon>Pseudomonadati</taxon>
        <taxon>Bacteroidota</taxon>
        <taxon>Flavobacteriia</taxon>
        <taxon>Flavobacteriales</taxon>
        <taxon>Flavobacteriaceae</taxon>
        <taxon>Flavobacterium</taxon>
    </lineage>
</organism>
<sequence length="123" mass="14656">MKEITRRTDPQTGELFFPKRANQKFARPENRIKFNNDAANELRKERECINKAIHTAHIKLRKLMTGLNKAEFSFDYMDGAEIEFNAFTHFELYDKILRPAIYEFVLITDKQNKKITIIRYGRL</sequence>
<dbReference type="RefSeq" id="WP_112112660.1">
    <property type="nucleotide sequence ID" value="NZ_QLSZ01000003.1"/>
</dbReference>
<proteinExistence type="predicted"/>
<gene>
    <name evidence="1" type="ORF">CLV55_103181</name>
</gene>
<reference evidence="1 2" key="1">
    <citation type="submission" date="2018-06" db="EMBL/GenBank/DDBJ databases">
        <title>Genomic Encyclopedia of Archaeal and Bacterial Type Strains, Phase II (KMG-II): from individual species to whole genera.</title>
        <authorList>
            <person name="Goeker M."/>
        </authorList>
    </citation>
    <scope>NUCLEOTIDE SEQUENCE [LARGE SCALE GENOMIC DNA]</scope>
    <source>
        <strain evidence="1 2">DSM 25663</strain>
    </source>
</reference>
<evidence type="ECO:0000313" key="1">
    <source>
        <dbReference type="EMBL" id="RAR73862.1"/>
    </source>
</evidence>